<dbReference type="Pfam" id="PF12833">
    <property type="entry name" value="HTH_18"/>
    <property type="match status" value="1"/>
</dbReference>
<evidence type="ECO:0000256" key="4">
    <source>
        <dbReference type="SAM" id="MobiDB-lite"/>
    </source>
</evidence>
<keyword evidence="7" id="KW-1185">Reference proteome</keyword>
<name>A0ABY0CUV2_9DELT</name>
<evidence type="ECO:0000313" key="6">
    <source>
        <dbReference type="EMBL" id="RVU46790.1"/>
    </source>
</evidence>
<dbReference type="SMART" id="SM00421">
    <property type="entry name" value="HTH_LUXR"/>
    <property type="match status" value="1"/>
</dbReference>
<protein>
    <submittedName>
        <fullName evidence="6">Helix-turn-helix domain-containing protein</fullName>
    </submittedName>
</protein>
<evidence type="ECO:0000259" key="5">
    <source>
        <dbReference type="PROSITE" id="PS01124"/>
    </source>
</evidence>
<keyword evidence="3" id="KW-0804">Transcription</keyword>
<comment type="caution">
    <text evidence="6">The sequence shown here is derived from an EMBL/GenBank/DDBJ whole genome shotgun (WGS) entry which is preliminary data.</text>
</comment>
<dbReference type="Gene3D" id="1.10.10.60">
    <property type="entry name" value="Homeodomain-like"/>
    <property type="match status" value="1"/>
</dbReference>
<dbReference type="PANTHER" id="PTHR47894">
    <property type="entry name" value="HTH-TYPE TRANSCRIPTIONAL REGULATOR GADX"/>
    <property type="match status" value="1"/>
</dbReference>
<dbReference type="PROSITE" id="PS01124">
    <property type="entry name" value="HTH_ARAC_FAMILY_2"/>
    <property type="match status" value="1"/>
</dbReference>
<evidence type="ECO:0000313" key="7">
    <source>
        <dbReference type="Proteomes" id="UP000282926"/>
    </source>
</evidence>
<dbReference type="InterPro" id="IPR009057">
    <property type="entry name" value="Homeodomain-like_sf"/>
</dbReference>
<feature type="domain" description="HTH araC/xylS-type" evidence="5">
    <location>
        <begin position="286"/>
        <end position="384"/>
    </location>
</feature>
<dbReference type="SMART" id="SM00342">
    <property type="entry name" value="HTH_ARAC"/>
    <property type="match status" value="1"/>
</dbReference>
<feature type="region of interest" description="Disordered" evidence="4">
    <location>
        <begin position="380"/>
        <end position="403"/>
    </location>
</feature>
<evidence type="ECO:0000256" key="2">
    <source>
        <dbReference type="ARBA" id="ARBA00023125"/>
    </source>
</evidence>
<evidence type="ECO:0000256" key="1">
    <source>
        <dbReference type="ARBA" id="ARBA00023015"/>
    </source>
</evidence>
<dbReference type="InterPro" id="IPR036388">
    <property type="entry name" value="WH-like_DNA-bd_sf"/>
</dbReference>
<dbReference type="Proteomes" id="UP000282926">
    <property type="component" value="Unassembled WGS sequence"/>
</dbReference>
<sequence>MRAHLSDQQWRRVAELWREIHALSSVSLERAWEHVNMRLVELVDGVSMAGYAQRRSADGEAVEPVFFSSAGYDMERRLQILRAWQEAEPDVEGCPVNRQMVPAGSRCLAVPHSACVTPQQWEHSASKRLADALGIADAITVIMPAYQSAELFLCIDRKRGGRPFDYGDAALLVAAVEGVRPLMMRYLRSLGMLPGQQALTREERQLVRLLAGERDEGAIAQELGASLETLAAQSAQVYRKLAVANRYALIRLWFGVGESLISMDLAALGAQEPAAVGLEREAYVAARVRRMLREAPGAPQLQLEEVARRLSMSARNLQRHLRQANTSFRALVDEVRQVRAHQMLASPQLEFTDIALRLGYEQVSSFNRAIKRWTGKTPGGVRSELLSAERPQDDAGGVAADSQ</sequence>
<evidence type="ECO:0000256" key="3">
    <source>
        <dbReference type="ARBA" id="ARBA00023163"/>
    </source>
</evidence>
<dbReference type="EMBL" id="SADD01000002">
    <property type="protein sequence ID" value="RVU46790.1"/>
    <property type="molecule type" value="Genomic_DNA"/>
</dbReference>
<dbReference type="InterPro" id="IPR016032">
    <property type="entry name" value="Sig_transdc_resp-reg_C-effctor"/>
</dbReference>
<dbReference type="InterPro" id="IPR018060">
    <property type="entry name" value="HTH_AraC"/>
</dbReference>
<dbReference type="SUPFAM" id="SSF46894">
    <property type="entry name" value="C-terminal effector domain of the bipartite response regulators"/>
    <property type="match status" value="1"/>
</dbReference>
<reference evidence="6 7" key="1">
    <citation type="submission" date="2019-01" db="EMBL/GenBank/DDBJ databases">
        <title>Lujinxingia litoralis gen. nov., sp. nov. and Lujinxingia sediminis gen. nov., sp. nov., new members in the order Bradymonadales, isolated from coastal sediment.</title>
        <authorList>
            <person name="Li C.-M."/>
        </authorList>
    </citation>
    <scope>NUCLEOTIDE SEQUENCE [LARGE SCALE GENOMIC DNA]</scope>
    <source>
        <strain evidence="6 7">SEH01</strain>
    </source>
</reference>
<gene>
    <name evidence="6" type="ORF">EA187_06550</name>
</gene>
<keyword evidence="2" id="KW-0238">DNA-binding</keyword>
<proteinExistence type="predicted"/>
<organism evidence="6 7">
    <name type="scientific">Lujinxingia sediminis</name>
    <dbReference type="NCBI Taxonomy" id="2480984"/>
    <lineage>
        <taxon>Bacteria</taxon>
        <taxon>Deltaproteobacteria</taxon>
        <taxon>Bradymonadales</taxon>
        <taxon>Lujinxingiaceae</taxon>
        <taxon>Lujinxingia</taxon>
    </lineage>
</organism>
<dbReference type="PANTHER" id="PTHR47894:SF1">
    <property type="entry name" value="HTH-TYPE TRANSCRIPTIONAL REGULATOR VQSM"/>
    <property type="match status" value="1"/>
</dbReference>
<keyword evidence="1" id="KW-0805">Transcription regulation</keyword>
<dbReference type="Gene3D" id="1.10.10.10">
    <property type="entry name" value="Winged helix-like DNA-binding domain superfamily/Winged helix DNA-binding domain"/>
    <property type="match status" value="1"/>
</dbReference>
<dbReference type="RefSeq" id="WP_127779643.1">
    <property type="nucleotide sequence ID" value="NZ_SADD01000002.1"/>
</dbReference>
<dbReference type="SUPFAM" id="SSF46689">
    <property type="entry name" value="Homeodomain-like"/>
    <property type="match status" value="1"/>
</dbReference>
<dbReference type="InterPro" id="IPR000792">
    <property type="entry name" value="Tscrpt_reg_LuxR_C"/>
</dbReference>
<accession>A0ABY0CUV2</accession>